<dbReference type="SUPFAM" id="SSF46689">
    <property type="entry name" value="Homeodomain-like"/>
    <property type="match status" value="1"/>
</dbReference>
<gene>
    <name evidence="4" type="ORF">ACFOUT_11335</name>
</gene>
<keyword evidence="1 2" id="KW-0238">DNA-binding</keyword>
<reference evidence="5" key="1">
    <citation type="journal article" date="2019" name="Int. J. Syst. Evol. Microbiol.">
        <title>The Global Catalogue of Microorganisms (GCM) 10K type strain sequencing project: providing services to taxonomists for standard genome sequencing and annotation.</title>
        <authorList>
            <consortium name="The Broad Institute Genomics Platform"/>
            <consortium name="The Broad Institute Genome Sequencing Center for Infectious Disease"/>
            <person name="Wu L."/>
            <person name="Ma J."/>
        </authorList>
    </citation>
    <scope>NUCLEOTIDE SEQUENCE [LARGE SCALE GENOMIC DNA]</scope>
    <source>
        <strain evidence="5">CECT 7477</strain>
    </source>
</reference>
<feature type="DNA-binding region" description="H-T-H motif" evidence="2">
    <location>
        <begin position="36"/>
        <end position="55"/>
    </location>
</feature>
<evidence type="ECO:0000313" key="4">
    <source>
        <dbReference type="EMBL" id="MFC4096469.1"/>
    </source>
</evidence>
<organism evidence="4 5">
    <name type="scientific">Euzebyella saccharophila</name>
    <dbReference type="NCBI Taxonomy" id="679664"/>
    <lineage>
        <taxon>Bacteria</taxon>
        <taxon>Pseudomonadati</taxon>
        <taxon>Bacteroidota</taxon>
        <taxon>Flavobacteriia</taxon>
        <taxon>Flavobacteriales</taxon>
        <taxon>Flavobacteriaceae</taxon>
        <taxon>Euzebyella</taxon>
    </lineage>
</organism>
<evidence type="ECO:0000256" key="2">
    <source>
        <dbReference type="PROSITE-ProRule" id="PRU00335"/>
    </source>
</evidence>
<dbReference type="InterPro" id="IPR009057">
    <property type="entry name" value="Homeodomain-like_sf"/>
</dbReference>
<comment type="caution">
    <text evidence="4">The sequence shown here is derived from an EMBL/GenBank/DDBJ whole genome shotgun (WGS) entry which is preliminary data.</text>
</comment>
<evidence type="ECO:0000259" key="3">
    <source>
        <dbReference type="PROSITE" id="PS50977"/>
    </source>
</evidence>
<dbReference type="Pfam" id="PF00440">
    <property type="entry name" value="TetR_N"/>
    <property type="match status" value="1"/>
</dbReference>
<accession>A0ABV8JUK3</accession>
<dbReference type="Proteomes" id="UP001595814">
    <property type="component" value="Unassembled WGS sequence"/>
</dbReference>
<keyword evidence="5" id="KW-1185">Reference proteome</keyword>
<dbReference type="PROSITE" id="PS50977">
    <property type="entry name" value="HTH_TETR_2"/>
    <property type="match status" value="1"/>
</dbReference>
<evidence type="ECO:0000256" key="1">
    <source>
        <dbReference type="ARBA" id="ARBA00023125"/>
    </source>
</evidence>
<protein>
    <submittedName>
        <fullName evidence="4">TetR/AcrR family transcriptional regulator</fullName>
    </submittedName>
</protein>
<dbReference type="Gene3D" id="1.10.357.10">
    <property type="entry name" value="Tetracycline Repressor, domain 2"/>
    <property type="match status" value="1"/>
</dbReference>
<feature type="domain" description="HTH tetR-type" evidence="3">
    <location>
        <begin position="15"/>
        <end position="73"/>
    </location>
</feature>
<evidence type="ECO:0000313" key="5">
    <source>
        <dbReference type="Proteomes" id="UP001595814"/>
    </source>
</evidence>
<proteinExistence type="predicted"/>
<sequence length="194" mass="21743">MSDSHLSSGRKAQKQQTRQKILKAANDLVKNHSPLNMDEIAKEAGISRATIYRYYSNAEEIATELILYLNVPDSGKLMSDWEGQNLYDGLKGIQNAYLDFIFNNEIPSKKFLGAILSSADPKLERGQNRITSVREFLASKDIQMNPVEKENLSVIATLLMGIEAVIVTKDVCGLDNQKSREVLNWALDRILKGL</sequence>
<dbReference type="RefSeq" id="WP_192463514.1">
    <property type="nucleotide sequence ID" value="NZ_JACYFJ010000008.1"/>
</dbReference>
<name>A0ABV8JUK3_9FLAO</name>
<dbReference type="EMBL" id="JBHSAW010000008">
    <property type="protein sequence ID" value="MFC4096469.1"/>
    <property type="molecule type" value="Genomic_DNA"/>
</dbReference>
<dbReference type="InterPro" id="IPR001647">
    <property type="entry name" value="HTH_TetR"/>
</dbReference>